<evidence type="ECO:0000256" key="1">
    <source>
        <dbReference type="ARBA" id="ARBA00006432"/>
    </source>
</evidence>
<sequence>MDYTLTLNGSTYSRGELLDLVSENESSPKEYLRLFWTFIGEWFDDKEYLEVYTSGSTGRPKKIRVLKQHMVNSARMTCNALGLQTGDSALLCLSTGYIAGKMMVVRAMVAGLDLTLVEPSGTPTIDKDYTFCAMVPMQVFNLASSGHLVFSLNRIGKLIIGGGPISSDLKKMLEPLTVACYSTYGMTETVSHVALRRLNGSGKQHAYYPMPNVAVSLNEEGCLVIDAPLVASTRLETNDIGEISPDGSFKILGRLDNVINTGGVKVSPEVVEAKLSGCSNVPFAISWLPDRQLGEKVVLVVEGNGDFILNYKDILLPYETPKKVVRVGKIPLTPNGKIDRVALRMLIFATEL</sequence>
<proteinExistence type="inferred from homology"/>
<evidence type="ECO:0000313" key="5">
    <source>
        <dbReference type="Proteomes" id="UP000294830"/>
    </source>
</evidence>
<dbReference type="GO" id="GO:0006631">
    <property type="term" value="P:fatty acid metabolic process"/>
    <property type="evidence" value="ECO:0007669"/>
    <property type="project" value="TreeGrafter"/>
</dbReference>
<dbReference type="InterPro" id="IPR000873">
    <property type="entry name" value="AMP-dep_synth/lig_dom"/>
</dbReference>
<comment type="caution">
    <text evidence="4">The sequence shown here is derived from an EMBL/GenBank/DDBJ whole genome shotgun (WGS) entry which is preliminary data.</text>
</comment>
<protein>
    <submittedName>
        <fullName evidence="4">O-succinylbenzoic acid--CoA ligase</fullName>
    </submittedName>
</protein>
<comment type="similarity">
    <text evidence="1">Belongs to the ATP-dependent AMP-binding enzyme family.</text>
</comment>
<organism evidence="4 5">
    <name type="scientific">Acetobacteroides hydrogenigenes</name>
    <dbReference type="NCBI Taxonomy" id="979970"/>
    <lineage>
        <taxon>Bacteria</taxon>
        <taxon>Pseudomonadati</taxon>
        <taxon>Bacteroidota</taxon>
        <taxon>Bacteroidia</taxon>
        <taxon>Bacteroidales</taxon>
        <taxon>Rikenellaceae</taxon>
        <taxon>Acetobacteroides</taxon>
    </lineage>
</organism>
<evidence type="ECO:0000256" key="2">
    <source>
        <dbReference type="ARBA" id="ARBA00022598"/>
    </source>
</evidence>
<dbReference type="OrthoDB" id="8870348at2"/>
<dbReference type="RefSeq" id="WP_131840462.1">
    <property type="nucleotide sequence ID" value="NZ_SLWB01000019.1"/>
</dbReference>
<gene>
    <name evidence="4" type="ORF">CLV25_11959</name>
</gene>
<dbReference type="Gene3D" id="3.40.50.12780">
    <property type="entry name" value="N-terminal domain of ligase-like"/>
    <property type="match status" value="1"/>
</dbReference>
<dbReference type="Pfam" id="PF00501">
    <property type="entry name" value="AMP-binding"/>
    <property type="match status" value="1"/>
</dbReference>
<dbReference type="AlphaFoldDB" id="A0A4R2E671"/>
<dbReference type="SUPFAM" id="SSF56801">
    <property type="entry name" value="Acetyl-CoA synthetase-like"/>
    <property type="match status" value="1"/>
</dbReference>
<keyword evidence="2 4" id="KW-0436">Ligase</keyword>
<name>A0A4R2E671_9BACT</name>
<dbReference type="InterPro" id="IPR042099">
    <property type="entry name" value="ANL_N_sf"/>
</dbReference>
<dbReference type="Proteomes" id="UP000294830">
    <property type="component" value="Unassembled WGS sequence"/>
</dbReference>
<evidence type="ECO:0000259" key="3">
    <source>
        <dbReference type="Pfam" id="PF00501"/>
    </source>
</evidence>
<evidence type="ECO:0000313" key="4">
    <source>
        <dbReference type="EMBL" id="TCN62226.1"/>
    </source>
</evidence>
<keyword evidence="5" id="KW-1185">Reference proteome</keyword>
<reference evidence="4 5" key="1">
    <citation type="submission" date="2019-03" db="EMBL/GenBank/DDBJ databases">
        <title>Genomic Encyclopedia of Archaeal and Bacterial Type Strains, Phase II (KMG-II): from individual species to whole genera.</title>
        <authorList>
            <person name="Goeker M."/>
        </authorList>
    </citation>
    <scope>NUCLEOTIDE SEQUENCE [LARGE SCALE GENOMIC DNA]</scope>
    <source>
        <strain evidence="4 5">RL-C</strain>
    </source>
</reference>
<accession>A0A4R2E671</accession>
<dbReference type="PANTHER" id="PTHR43201:SF5">
    <property type="entry name" value="MEDIUM-CHAIN ACYL-COA LIGASE ACSF2, MITOCHONDRIAL"/>
    <property type="match status" value="1"/>
</dbReference>
<dbReference type="EMBL" id="SLWB01000019">
    <property type="protein sequence ID" value="TCN62226.1"/>
    <property type="molecule type" value="Genomic_DNA"/>
</dbReference>
<feature type="domain" description="AMP-dependent synthetase/ligase" evidence="3">
    <location>
        <begin position="51"/>
        <end position="217"/>
    </location>
</feature>
<dbReference type="Gene3D" id="3.30.300.30">
    <property type="match status" value="1"/>
</dbReference>
<dbReference type="InterPro" id="IPR045851">
    <property type="entry name" value="AMP-bd_C_sf"/>
</dbReference>
<dbReference type="GO" id="GO:0031956">
    <property type="term" value="F:medium-chain fatty acid-CoA ligase activity"/>
    <property type="evidence" value="ECO:0007669"/>
    <property type="project" value="TreeGrafter"/>
</dbReference>
<dbReference type="PANTHER" id="PTHR43201">
    <property type="entry name" value="ACYL-COA SYNTHETASE"/>
    <property type="match status" value="1"/>
</dbReference>